<evidence type="ECO:0000313" key="2">
    <source>
        <dbReference type="Proteomes" id="UP000018144"/>
    </source>
</evidence>
<dbReference type="EMBL" id="HF935393">
    <property type="protein sequence ID" value="CCX29953.1"/>
    <property type="molecule type" value="Genomic_DNA"/>
</dbReference>
<name>U4LDM0_PYROM</name>
<sequence>MRSPTFCNYRRYRTTPHKLKGNFLSRYHSLR</sequence>
<dbReference type="AlphaFoldDB" id="U4LDM0"/>
<reference evidence="1 2" key="1">
    <citation type="journal article" date="2013" name="PLoS Genet.">
        <title>The genome and development-dependent transcriptomes of Pyronema confluens: a window into fungal evolution.</title>
        <authorList>
            <person name="Traeger S."/>
            <person name="Altegoer F."/>
            <person name="Freitag M."/>
            <person name="Gabaldon T."/>
            <person name="Kempken F."/>
            <person name="Kumar A."/>
            <person name="Marcet-Houben M."/>
            <person name="Poggeler S."/>
            <person name="Stajich J.E."/>
            <person name="Nowrousian M."/>
        </authorList>
    </citation>
    <scope>NUCLEOTIDE SEQUENCE [LARGE SCALE GENOMIC DNA]</scope>
    <source>
        <strain evidence="2">CBS 100304</strain>
        <tissue evidence="1">Vegetative mycelium</tissue>
    </source>
</reference>
<accession>U4LDM0</accession>
<dbReference type="Proteomes" id="UP000018144">
    <property type="component" value="Unassembled WGS sequence"/>
</dbReference>
<evidence type="ECO:0000313" key="1">
    <source>
        <dbReference type="EMBL" id="CCX29953.1"/>
    </source>
</evidence>
<keyword evidence="2" id="KW-1185">Reference proteome</keyword>
<organism evidence="1 2">
    <name type="scientific">Pyronema omphalodes (strain CBS 100304)</name>
    <name type="common">Pyronema confluens</name>
    <dbReference type="NCBI Taxonomy" id="1076935"/>
    <lineage>
        <taxon>Eukaryota</taxon>
        <taxon>Fungi</taxon>
        <taxon>Dikarya</taxon>
        <taxon>Ascomycota</taxon>
        <taxon>Pezizomycotina</taxon>
        <taxon>Pezizomycetes</taxon>
        <taxon>Pezizales</taxon>
        <taxon>Pyronemataceae</taxon>
        <taxon>Pyronema</taxon>
    </lineage>
</organism>
<proteinExistence type="predicted"/>
<protein>
    <submittedName>
        <fullName evidence="1">Uncharacterized protein</fullName>
    </submittedName>
</protein>
<gene>
    <name evidence="1" type="ORF">PCON_07750</name>
</gene>